<dbReference type="OrthoDB" id="249703at2759"/>
<evidence type="ECO:0000313" key="7">
    <source>
        <dbReference type="Proteomes" id="UP000324897"/>
    </source>
</evidence>
<evidence type="ECO:0000259" key="5">
    <source>
        <dbReference type="PROSITE" id="PS50405"/>
    </source>
</evidence>
<dbReference type="PROSITE" id="PS50405">
    <property type="entry name" value="GST_CTER"/>
    <property type="match status" value="1"/>
</dbReference>
<dbReference type="InterPro" id="IPR036249">
    <property type="entry name" value="Thioredoxin-like_sf"/>
</dbReference>
<comment type="caution">
    <text evidence="6">The sequence shown here is derived from an EMBL/GenBank/DDBJ whole genome shotgun (WGS) entry which is preliminary data.</text>
</comment>
<dbReference type="GO" id="GO:0005737">
    <property type="term" value="C:cytoplasm"/>
    <property type="evidence" value="ECO:0007669"/>
    <property type="project" value="TreeGrafter"/>
</dbReference>
<gene>
    <name evidence="6" type="ORF">EJB05_08735</name>
</gene>
<evidence type="ECO:0000256" key="3">
    <source>
        <dbReference type="ARBA" id="ARBA00047960"/>
    </source>
</evidence>
<dbReference type="PANTHER" id="PTHR43900">
    <property type="entry name" value="GLUTATHIONE S-TRANSFERASE RHO"/>
    <property type="match status" value="1"/>
</dbReference>
<dbReference type="AlphaFoldDB" id="A0A5J9W353"/>
<evidence type="ECO:0000256" key="2">
    <source>
        <dbReference type="ARBA" id="ARBA00022679"/>
    </source>
</evidence>
<keyword evidence="7" id="KW-1185">Reference proteome</keyword>
<dbReference type="Gramene" id="TVU42336">
    <property type="protein sequence ID" value="TVU42336"/>
    <property type="gene ID" value="EJB05_08735"/>
</dbReference>
<feature type="compositionally biased region" description="Low complexity" evidence="4">
    <location>
        <begin position="341"/>
        <end position="352"/>
    </location>
</feature>
<dbReference type="InterPro" id="IPR010987">
    <property type="entry name" value="Glutathione-S-Trfase_C-like"/>
</dbReference>
<dbReference type="SFLD" id="SFLDG00358">
    <property type="entry name" value="Main_(cytGST)"/>
    <property type="match status" value="1"/>
</dbReference>
<dbReference type="InterPro" id="IPR004046">
    <property type="entry name" value="GST_C"/>
</dbReference>
<feature type="domain" description="GST C-terminal" evidence="5">
    <location>
        <begin position="96"/>
        <end position="234"/>
    </location>
</feature>
<dbReference type="PANTHER" id="PTHR43900:SF95">
    <property type="entry name" value="GLUTATHIONE TRANSFERASE"/>
    <property type="match status" value="1"/>
</dbReference>
<protein>
    <recommendedName>
        <fullName evidence="1">glutathione transferase</fullName>
        <ecNumber evidence="1">2.5.1.18</ecNumber>
    </recommendedName>
</protein>
<organism evidence="6 7">
    <name type="scientific">Eragrostis curvula</name>
    <name type="common">weeping love grass</name>
    <dbReference type="NCBI Taxonomy" id="38414"/>
    <lineage>
        <taxon>Eukaryota</taxon>
        <taxon>Viridiplantae</taxon>
        <taxon>Streptophyta</taxon>
        <taxon>Embryophyta</taxon>
        <taxon>Tracheophyta</taxon>
        <taxon>Spermatophyta</taxon>
        <taxon>Magnoliopsida</taxon>
        <taxon>Liliopsida</taxon>
        <taxon>Poales</taxon>
        <taxon>Poaceae</taxon>
        <taxon>PACMAD clade</taxon>
        <taxon>Chloridoideae</taxon>
        <taxon>Eragrostideae</taxon>
        <taxon>Eragrostidinae</taxon>
        <taxon>Eragrostis</taxon>
    </lineage>
</organism>
<feature type="compositionally biased region" description="Basic and acidic residues" evidence="4">
    <location>
        <begin position="917"/>
        <end position="930"/>
    </location>
</feature>
<dbReference type="Pfam" id="PF00043">
    <property type="entry name" value="GST_C"/>
    <property type="match status" value="1"/>
</dbReference>
<dbReference type="GO" id="GO:0006749">
    <property type="term" value="P:glutathione metabolic process"/>
    <property type="evidence" value="ECO:0007669"/>
    <property type="project" value="TreeGrafter"/>
</dbReference>
<dbReference type="Proteomes" id="UP000324897">
    <property type="component" value="Unassembled WGS sequence"/>
</dbReference>
<feature type="compositionally biased region" description="Polar residues" evidence="4">
    <location>
        <begin position="330"/>
        <end position="340"/>
    </location>
</feature>
<feature type="compositionally biased region" description="Polar residues" evidence="4">
    <location>
        <begin position="738"/>
        <end position="755"/>
    </location>
</feature>
<feature type="compositionally biased region" description="Basic and acidic residues" evidence="4">
    <location>
        <begin position="357"/>
        <end position="379"/>
    </location>
</feature>
<feature type="compositionally biased region" description="Low complexity" evidence="4">
    <location>
        <begin position="541"/>
        <end position="554"/>
    </location>
</feature>
<dbReference type="GO" id="GO:0043295">
    <property type="term" value="F:glutathione binding"/>
    <property type="evidence" value="ECO:0007669"/>
    <property type="project" value="TreeGrafter"/>
</dbReference>
<feature type="compositionally biased region" description="Basic and acidic residues" evidence="4">
    <location>
        <begin position="253"/>
        <end position="265"/>
    </location>
</feature>
<name>A0A5J9W353_9POAL</name>
<feature type="compositionally biased region" description="Basic and acidic residues" evidence="4">
    <location>
        <begin position="1104"/>
        <end position="1118"/>
    </location>
</feature>
<dbReference type="Gene3D" id="1.20.1050.10">
    <property type="match status" value="1"/>
</dbReference>
<dbReference type="InterPro" id="IPR036282">
    <property type="entry name" value="Glutathione-S-Trfase_C_sf"/>
</dbReference>
<dbReference type="EMBL" id="RWGY01000005">
    <property type="protein sequence ID" value="TVU42336.1"/>
    <property type="molecule type" value="Genomic_DNA"/>
</dbReference>
<reference evidence="6 7" key="1">
    <citation type="journal article" date="2019" name="Sci. Rep.">
        <title>A high-quality genome of Eragrostis curvula grass provides insights into Poaceae evolution and supports new strategies to enhance forage quality.</title>
        <authorList>
            <person name="Carballo J."/>
            <person name="Santos B.A.C.M."/>
            <person name="Zappacosta D."/>
            <person name="Garbus I."/>
            <person name="Selva J.P."/>
            <person name="Gallo C.A."/>
            <person name="Diaz A."/>
            <person name="Albertini E."/>
            <person name="Caccamo M."/>
            <person name="Echenique V."/>
        </authorList>
    </citation>
    <scope>NUCLEOTIDE SEQUENCE [LARGE SCALE GENOMIC DNA]</scope>
    <source>
        <strain evidence="7">cv. Victoria</strain>
        <tissue evidence="6">Leaf</tissue>
    </source>
</reference>
<keyword evidence="2" id="KW-0808">Transferase</keyword>
<feature type="compositionally biased region" description="Polar residues" evidence="4">
    <location>
        <begin position="1125"/>
        <end position="1135"/>
    </location>
</feature>
<dbReference type="SUPFAM" id="SSF47616">
    <property type="entry name" value="GST C-terminal domain-like"/>
    <property type="match status" value="1"/>
</dbReference>
<evidence type="ECO:0000256" key="4">
    <source>
        <dbReference type="SAM" id="MobiDB-lite"/>
    </source>
</evidence>
<feature type="compositionally biased region" description="Basic and acidic residues" evidence="4">
    <location>
        <begin position="520"/>
        <end position="529"/>
    </location>
</feature>
<feature type="compositionally biased region" description="Basic and acidic residues" evidence="4">
    <location>
        <begin position="592"/>
        <end position="605"/>
    </location>
</feature>
<feature type="compositionally biased region" description="Polar residues" evidence="4">
    <location>
        <begin position="979"/>
        <end position="1020"/>
    </location>
</feature>
<feature type="compositionally biased region" description="Basic and acidic residues" evidence="4">
    <location>
        <begin position="468"/>
        <end position="494"/>
    </location>
</feature>
<dbReference type="SUPFAM" id="SSF52833">
    <property type="entry name" value="Thioredoxin-like"/>
    <property type="match status" value="1"/>
</dbReference>
<dbReference type="FunFam" id="1.20.1050.10:FF:000042">
    <property type="entry name" value="Glutathione S-transferase F9"/>
    <property type="match status" value="1"/>
</dbReference>
<dbReference type="GO" id="GO:0004364">
    <property type="term" value="F:glutathione transferase activity"/>
    <property type="evidence" value="ECO:0007669"/>
    <property type="project" value="UniProtKB-EC"/>
</dbReference>
<feature type="compositionally biased region" description="Polar residues" evidence="4">
    <location>
        <begin position="394"/>
        <end position="405"/>
    </location>
</feature>
<feature type="region of interest" description="Disordered" evidence="4">
    <location>
        <begin position="231"/>
        <end position="447"/>
    </location>
</feature>
<evidence type="ECO:0000313" key="6">
    <source>
        <dbReference type="EMBL" id="TVU42336.1"/>
    </source>
</evidence>
<feature type="compositionally biased region" description="Basic and acidic residues" evidence="4">
    <location>
        <begin position="653"/>
        <end position="663"/>
    </location>
</feature>
<feature type="region of interest" description="Disordered" evidence="4">
    <location>
        <begin position="461"/>
        <end position="1135"/>
    </location>
</feature>
<evidence type="ECO:0000256" key="1">
    <source>
        <dbReference type="ARBA" id="ARBA00012452"/>
    </source>
</evidence>
<proteinExistence type="predicted"/>
<comment type="catalytic activity">
    <reaction evidence="3">
        <text>RX + glutathione = an S-substituted glutathione + a halide anion + H(+)</text>
        <dbReference type="Rhea" id="RHEA:16437"/>
        <dbReference type="ChEBI" id="CHEBI:15378"/>
        <dbReference type="ChEBI" id="CHEBI:16042"/>
        <dbReference type="ChEBI" id="CHEBI:17792"/>
        <dbReference type="ChEBI" id="CHEBI:57925"/>
        <dbReference type="ChEBI" id="CHEBI:90779"/>
        <dbReference type="EC" id="2.5.1.18"/>
    </reaction>
</comment>
<dbReference type="Gene3D" id="3.40.30.10">
    <property type="entry name" value="Glutaredoxin"/>
    <property type="match status" value="1"/>
</dbReference>
<sequence length="1135" mass="122909">MAGLGTGAGPPVVNVYHEKSRILPDVSRVLACLYEKNVKFETIKASYKDLLSLQASRSVPVPFYDGPVFLQDSRAICRYIAETYEHQGYPFLLGKDVLERASIEQWLRHEEHAFDPPSRALFCHIAFPPQHEDDDDHEGINRETRKLEEVLEVYEQRLGETEFLAGNKFTLADLVHLPGTHHVITSERFAYLYDSRKNVQRWWHEISARESWQNVLRDMKIVEEEHELEKQRELEEQQKQQWLTEPSPTIGGRDIRIDPRKHEGTKSQTVLVPPPSTGTISASIIPPAPQDRGTTSDQKPSSPNQIKEGGFFTAPEKPPPPSREIDSTTRKSPSGNSTESTFFTPAPIPTTAKIQHQKTDTEKFTNKDSSEPDSSETKSKRTGVSPQVDKPVPLTNTTPDTQTPQIPYVKPPEQRGTDTSIGSEPGQKLKTDVHTAGTPSNGDTHVIDDVDRFSTKRLRAVFNPDIEDSQHPAKQEEAPVVPKNREIHDREKKTTMIPDSGESGSSPSTGVRPPYAPITEQERSDRLPPKEGMVTKGPEKSPSIQQSPPSAPSSDKLAKTAGAAPRTPTEARSGSALVHKADPSNIVTSDEQTDKSSKMGQRKLEATPSETPAADSRGTSAPVQEVTCDAHEKQAPAGLGDILDVQDTGDGDVTEKDVDKRAAEPTLSPQKTTEPIKRVSPTLQGITGDDSTKAAPHAPEQAPASSRQNASIVPPGGTLDTNGKEAAKPSPVDPRGTPPTTQGRLAPTPDTQHPTASGKMSARSPDLPLSDTRNEKTGITEPTLSPQQTTEPIKGVSPNLQGITDNDSTKAAPPAPVQALASSKQNASIVPPRGTLDTNGKEAAKTSPVDPSGTTPTTPGRLAPTLDTQRPTASGKMSAQSPELPLPDTRNEKTGIAQTSQTSTAEPNEQLRNTSIKLHEYVGEAYKERVSAQQQPGILSGAKLAENRTREGDDVAQNAETGKPKEEDHNPNANENNNRKAQATTNDGPSKLQIQSGVNESKTSNDSGAGTNETANSRSLETSREVLPSTPANSVEQKQLQGNRFGTSVQNNVNHSSEAGSLGSGTEQQKKNNVPKKDDKNNGKTPGGIMHEEKISSDTQQVTDKIRNSKSDSSSRPEGDEDNFPGSQKRSPTNL</sequence>
<feature type="compositionally biased region" description="Polar residues" evidence="4">
    <location>
        <begin position="1030"/>
        <end position="1067"/>
    </location>
</feature>
<feature type="compositionally biased region" description="Polar residues" evidence="4">
    <location>
        <begin position="866"/>
        <end position="881"/>
    </location>
</feature>
<accession>A0A5J9W353</accession>
<dbReference type="InterPro" id="IPR040079">
    <property type="entry name" value="Glutathione_S-Trfase"/>
</dbReference>
<feature type="compositionally biased region" description="Polar residues" evidence="4">
    <location>
        <begin position="780"/>
        <end position="791"/>
    </location>
</feature>
<dbReference type="EC" id="2.5.1.18" evidence="1"/>
<feature type="compositionally biased region" description="Polar residues" evidence="4">
    <location>
        <begin position="896"/>
        <end position="916"/>
    </location>
</feature>
<dbReference type="SFLD" id="SFLDS00019">
    <property type="entry name" value="Glutathione_Transferase_(cytos"/>
    <property type="match status" value="1"/>
</dbReference>
<feature type="compositionally biased region" description="Polar residues" evidence="4">
    <location>
        <begin position="292"/>
        <end position="305"/>
    </location>
</feature>